<organism evidence="2 3">
    <name type="scientific">Staphylotrichum tortipilum</name>
    <dbReference type="NCBI Taxonomy" id="2831512"/>
    <lineage>
        <taxon>Eukaryota</taxon>
        <taxon>Fungi</taxon>
        <taxon>Dikarya</taxon>
        <taxon>Ascomycota</taxon>
        <taxon>Pezizomycotina</taxon>
        <taxon>Sordariomycetes</taxon>
        <taxon>Sordariomycetidae</taxon>
        <taxon>Sordariales</taxon>
        <taxon>Chaetomiaceae</taxon>
        <taxon>Staphylotrichum</taxon>
    </lineage>
</organism>
<feature type="transmembrane region" description="Helical" evidence="1">
    <location>
        <begin position="52"/>
        <end position="72"/>
    </location>
</feature>
<protein>
    <submittedName>
        <fullName evidence="2">Uncharacterized protein</fullName>
    </submittedName>
</protein>
<keyword evidence="1" id="KW-1133">Transmembrane helix</keyword>
<evidence type="ECO:0000313" key="3">
    <source>
        <dbReference type="Proteomes" id="UP001303889"/>
    </source>
</evidence>
<dbReference type="EMBL" id="MU855674">
    <property type="protein sequence ID" value="KAK3900406.1"/>
    <property type="molecule type" value="Genomic_DNA"/>
</dbReference>
<keyword evidence="3" id="KW-1185">Reference proteome</keyword>
<proteinExistence type="predicted"/>
<name>A0AAN6MGH1_9PEZI</name>
<dbReference type="PANTHER" id="PTHR35394:SF5">
    <property type="entry name" value="DUF3176 DOMAIN-CONTAINING PROTEIN"/>
    <property type="match status" value="1"/>
</dbReference>
<dbReference type="AlphaFoldDB" id="A0AAN6MGH1"/>
<evidence type="ECO:0000313" key="2">
    <source>
        <dbReference type="EMBL" id="KAK3900406.1"/>
    </source>
</evidence>
<gene>
    <name evidence="2" type="ORF">C8A05DRAFT_45743</name>
</gene>
<dbReference type="PANTHER" id="PTHR35394">
    <property type="entry name" value="DUF3176 DOMAIN-CONTAINING PROTEIN"/>
    <property type="match status" value="1"/>
</dbReference>
<evidence type="ECO:0000256" key="1">
    <source>
        <dbReference type="SAM" id="Phobius"/>
    </source>
</evidence>
<dbReference type="InterPro" id="IPR021514">
    <property type="entry name" value="DUF3176"/>
</dbReference>
<keyword evidence="1" id="KW-0472">Membrane</keyword>
<feature type="transmembrane region" description="Helical" evidence="1">
    <location>
        <begin position="84"/>
        <end position="111"/>
    </location>
</feature>
<reference evidence="2" key="2">
    <citation type="submission" date="2023-05" db="EMBL/GenBank/DDBJ databases">
        <authorList>
            <consortium name="Lawrence Berkeley National Laboratory"/>
            <person name="Steindorff A."/>
            <person name="Hensen N."/>
            <person name="Bonometti L."/>
            <person name="Westerberg I."/>
            <person name="Brannstrom I.O."/>
            <person name="Guillou S."/>
            <person name="Cros-Aarteil S."/>
            <person name="Calhoun S."/>
            <person name="Haridas S."/>
            <person name="Kuo A."/>
            <person name="Mondo S."/>
            <person name="Pangilinan J."/>
            <person name="Riley R."/>
            <person name="Labutti K."/>
            <person name="Andreopoulos B."/>
            <person name="Lipzen A."/>
            <person name="Chen C."/>
            <person name="Yanf M."/>
            <person name="Daum C."/>
            <person name="Ng V."/>
            <person name="Clum A."/>
            <person name="Ohm R."/>
            <person name="Martin F."/>
            <person name="Silar P."/>
            <person name="Natvig D."/>
            <person name="Lalanne C."/>
            <person name="Gautier V."/>
            <person name="Ament-Velasquez S.L."/>
            <person name="Kruys A."/>
            <person name="Hutchinson M.I."/>
            <person name="Powell A.J."/>
            <person name="Barry K."/>
            <person name="Miller A.N."/>
            <person name="Grigoriev I.V."/>
            <person name="Debuchy R."/>
            <person name="Gladieux P."/>
            <person name="Thoren M.H."/>
            <person name="Johannesson H."/>
        </authorList>
    </citation>
    <scope>NUCLEOTIDE SEQUENCE</scope>
    <source>
        <strain evidence="2">CBS 103.79</strain>
    </source>
</reference>
<feature type="transmembrane region" description="Helical" evidence="1">
    <location>
        <begin position="513"/>
        <end position="534"/>
    </location>
</feature>
<comment type="caution">
    <text evidence="2">The sequence shown here is derived from an EMBL/GenBank/DDBJ whole genome shotgun (WGS) entry which is preliminary data.</text>
</comment>
<dbReference type="Pfam" id="PF11374">
    <property type="entry name" value="DUF3176"/>
    <property type="match status" value="1"/>
</dbReference>
<feature type="transmembrane region" description="Helical" evidence="1">
    <location>
        <begin position="161"/>
        <end position="181"/>
    </location>
</feature>
<sequence length="603" mass="65287">MAFNNQETETPLLSPTFPAHQMSRGEVEARVESEILGALPLQCWLPEGAQPYAHCSAAVACLVALVSVLIAYDGQPQESWPSGILTLNGLVALLATLCRTFFMVTIAATLTQGKWNQLSLRHDSEDTCYRLQDFALFDEAAKGPLGSIQLLWRFKGRHIECLGAALSILSLAFGVFSQQLIALEINAVERSSLGDTGQVPRATWVESVRGYSNSWTPLSTTKLAIYDGFMAAAIDQPQVRCPTGNCTWPITPTVGVCGACINTTERIQIPGPVPPPGSLLSGPCSVSTPGGIQINSSCDLDFGIVFTLGPGSGEVFSSHKAPLARGAPNVIAEFGALGLPVRQSLNATIRESLATECALWYCLQAHNVSVRQGVLEDEVVETWSRVNATGNAGGEAMVGGRRVVFIDIPASFNIEPGEVYGLGPMQMITIQQYFNKTVVGNVTADGYTRGIWSTTDYAEGLHNSFDDVDSWLDRLTRSMTNEVRLSGWNASSTAARYYRGTVLSSQVMFIVRWLWLIYPAGLVALSVLCLIIAATQTLGMTDVRAWKDDPLVPLCLDLDVQLRERARAGLLEPNGTRKLVGRHHVLVTRGDDGFPMGFAMKQD</sequence>
<keyword evidence="1" id="KW-0812">Transmembrane</keyword>
<reference evidence="2" key="1">
    <citation type="journal article" date="2023" name="Mol. Phylogenet. Evol.">
        <title>Genome-scale phylogeny and comparative genomics of the fungal order Sordariales.</title>
        <authorList>
            <person name="Hensen N."/>
            <person name="Bonometti L."/>
            <person name="Westerberg I."/>
            <person name="Brannstrom I.O."/>
            <person name="Guillou S."/>
            <person name="Cros-Aarteil S."/>
            <person name="Calhoun S."/>
            <person name="Haridas S."/>
            <person name="Kuo A."/>
            <person name="Mondo S."/>
            <person name="Pangilinan J."/>
            <person name="Riley R."/>
            <person name="LaButti K."/>
            <person name="Andreopoulos B."/>
            <person name="Lipzen A."/>
            <person name="Chen C."/>
            <person name="Yan M."/>
            <person name="Daum C."/>
            <person name="Ng V."/>
            <person name="Clum A."/>
            <person name="Steindorff A."/>
            <person name="Ohm R.A."/>
            <person name="Martin F."/>
            <person name="Silar P."/>
            <person name="Natvig D.O."/>
            <person name="Lalanne C."/>
            <person name="Gautier V."/>
            <person name="Ament-Velasquez S.L."/>
            <person name="Kruys A."/>
            <person name="Hutchinson M.I."/>
            <person name="Powell A.J."/>
            <person name="Barry K."/>
            <person name="Miller A.N."/>
            <person name="Grigoriev I.V."/>
            <person name="Debuchy R."/>
            <person name="Gladieux P."/>
            <person name="Hiltunen Thoren M."/>
            <person name="Johannesson H."/>
        </authorList>
    </citation>
    <scope>NUCLEOTIDE SEQUENCE</scope>
    <source>
        <strain evidence="2">CBS 103.79</strain>
    </source>
</reference>
<dbReference type="Proteomes" id="UP001303889">
    <property type="component" value="Unassembled WGS sequence"/>
</dbReference>
<accession>A0AAN6MGH1</accession>